<dbReference type="Gene3D" id="3.30.450.20">
    <property type="entry name" value="PAS domain"/>
    <property type="match status" value="1"/>
</dbReference>
<dbReference type="Proteomes" id="UP000576209">
    <property type="component" value="Unassembled WGS sequence"/>
</dbReference>
<evidence type="ECO:0000256" key="8">
    <source>
        <dbReference type="SAM" id="Phobius"/>
    </source>
</evidence>
<dbReference type="InterPro" id="IPR011990">
    <property type="entry name" value="TPR-like_helical_dom_sf"/>
</dbReference>
<evidence type="ECO:0000259" key="10">
    <source>
        <dbReference type="PROSITE" id="PS50109"/>
    </source>
</evidence>
<evidence type="ECO:0000256" key="1">
    <source>
        <dbReference type="ARBA" id="ARBA00000085"/>
    </source>
</evidence>
<reference evidence="11 12" key="1">
    <citation type="submission" date="2020-08" db="EMBL/GenBank/DDBJ databases">
        <title>Genomic Encyclopedia of Type Strains, Phase IV (KMG-IV): sequencing the most valuable type-strain genomes for metagenomic binning, comparative biology and taxonomic classification.</title>
        <authorList>
            <person name="Goeker M."/>
        </authorList>
    </citation>
    <scope>NUCLEOTIDE SEQUENCE [LARGE SCALE GENOMIC DNA]</scope>
    <source>
        <strain evidence="11 12">DSM 105137</strain>
    </source>
</reference>
<evidence type="ECO:0000256" key="5">
    <source>
        <dbReference type="ARBA" id="ARBA00022741"/>
    </source>
</evidence>
<keyword evidence="9" id="KW-0732">Signal</keyword>
<feature type="signal peptide" evidence="9">
    <location>
        <begin position="1"/>
        <end position="16"/>
    </location>
</feature>
<dbReference type="InterPro" id="IPR005467">
    <property type="entry name" value="His_kinase_dom"/>
</dbReference>
<protein>
    <recommendedName>
        <fullName evidence="2">histidine kinase</fullName>
        <ecNumber evidence="2">2.7.13.3</ecNumber>
    </recommendedName>
</protein>
<keyword evidence="4" id="KW-0808">Transferase</keyword>
<dbReference type="PANTHER" id="PTHR41523">
    <property type="entry name" value="TWO-COMPONENT SYSTEM SENSOR PROTEIN"/>
    <property type="match status" value="1"/>
</dbReference>
<keyword evidence="8" id="KW-1133">Transmembrane helix</keyword>
<dbReference type="Gene3D" id="1.25.40.10">
    <property type="entry name" value="Tetratricopeptide repeat domain"/>
    <property type="match status" value="2"/>
</dbReference>
<dbReference type="Pfam" id="PF13424">
    <property type="entry name" value="TPR_12"/>
    <property type="match status" value="1"/>
</dbReference>
<evidence type="ECO:0000256" key="2">
    <source>
        <dbReference type="ARBA" id="ARBA00012438"/>
    </source>
</evidence>
<dbReference type="Pfam" id="PF07568">
    <property type="entry name" value="HisKA_2"/>
    <property type="match status" value="1"/>
</dbReference>
<comment type="caution">
    <text evidence="11">The sequence shown here is derived from an EMBL/GenBank/DDBJ whole genome shotgun (WGS) entry which is preliminary data.</text>
</comment>
<dbReference type="PROSITE" id="PS50109">
    <property type="entry name" value="HIS_KIN"/>
    <property type="match status" value="1"/>
</dbReference>
<evidence type="ECO:0000313" key="12">
    <source>
        <dbReference type="Proteomes" id="UP000576209"/>
    </source>
</evidence>
<proteinExistence type="predicted"/>
<keyword evidence="5" id="KW-0547">Nucleotide-binding</keyword>
<evidence type="ECO:0000256" key="9">
    <source>
        <dbReference type="SAM" id="SignalP"/>
    </source>
</evidence>
<feature type="transmembrane region" description="Helical" evidence="8">
    <location>
        <begin position="394"/>
        <end position="414"/>
    </location>
</feature>
<dbReference type="GO" id="GO:0005524">
    <property type="term" value="F:ATP binding"/>
    <property type="evidence" value="ECO:0007669"/>
    <property type="project" value="UniProtKB-KW"/>
</dbReference>
<dbReference type="EC" id="2.7.13.3" evidence="2"/>
<evidence type="ECO:0000313" key="11">
    <source>
        <dbReference type="EMBL" id="MBB4080304.1"/>
    </source>
</evidence>
<evidence type="ECO:0000256" key="4">
    <source>
        <dbReference type="ARBA" id="ARBA00022679"/>
    </source>
</evidence>
<dbReference type="RefSeq" id="WP_183496534.1">
    <property type="nucleotide sequence ID" value="NZ_JACIFF010000007.1"/>
</dbReference>
<keyword evidence="7" id="KW-0067">ATP-binding</keyword>
<dbReference type="Pfam" id="PF02518">
    <property type="entry name" value="HATPase_c"/>
    <property type="match status" value="1"/>
</dbReference>
<dbReference type="InterPro" id="IPR003594">
    <property type="entry name" value="HATPase_dom"/>
</dbReference>
<keyword evidence="8" id="KW-0472">Membrane</keyword>
<keyword evidence="3" id="KW-0597">Phosphoprotein</keyword>
<accession>A0A840E3Y3</accession>
<dbReference type="SUPFAM" id="SSF48452">
    <property type="entry name" value="TPR-like"/>
    <property type="match status" value="2"/>
</dbReference>
<dbReference type="PANTHER" id="PTHR41523:SF8">
    <property type="entry name" value="ETHYLENE RESPONSE SENSOR PROTEIN"/>
    <property type="match status" value="1"/>
</dbReference>
<dbReference type="EMBL" id="JACIFF010000007">
    <property type="protein sequence ID" value="MBB4080304.1"/>
    <property type="molecule type" value="Genomic_DNA"/>
</dbReference>
<gene>
    <name evidence="11" type="ORF">GGR28_002934</name>
</gene>
<dbReference type="Gene3D" id="3.30.565.10">
    <property type="entry name" value="Histidine kinase-like ATPase, C-terminal domain"/>
    <property type="match status" value="1"/>
</dbReference>
<dbReference type="GO" id="GO:0004673">
    <property type="term" value="F:protein histidine kinase activity"/>
    <property type="evidence" value="ECO:0007669"/>
    <property type="project" value="UniProtKB-EC"/>
</dbReference>
<organism evidence="11 12">
    <name type="scientific">Neolewinella aquimaris</name>
    <dbReference type="NCBI Taxonomy" id="1835722"/>
    <lineage>
        <taxon>Bacteria</taxon>
        <taxon>Pseudomonadati</taxon>
        <taxon>Bacteroidota</taxon>
        <taxon>Saprospiria</taxon>
        <taxon>Saprospirales</taxon>
        <taxon>Lewinellaceae</taxon>
        <taxon>Neolewinella</taxon>
    </lineage>
</organism>
<dbReference type="SMART" id="SM00387">
    <property type="entry name" value="HATPase_c"/>
    <property type="match status" value="1"/>
</dbReference>
<dbReference type="SUPFAM" id="SSF55874">
    <property type="entry name" value="ATPase domain of HSP90 chaperone/DNA topoisomerase II/histidine kinase"/>
    <property type="match status" value="1"/>
</dbReference>
<sequence length="635" mass="70576">MLLACVFWLATPYARAQSELIATAAVGSFATLPVGEALVWLEENHVENPKGFHEKALLTLDRAYRTGDAQLTAEAHRVLMRWHAYHVPFTIDSIYHHGEIAIRLFKQVDDQERLAATSGQLAFEYVDANQQERAEALVFDAIKIYEDLENRQGLGNAYEQLSSIFLAQGEPELSIKYGLQALDISGEAQDYQNVSETWLVLLLAYTEAEQWQKAIHAGDKCIETIDLHGLDDDFNLARAYGYRGDAHAMLENYAQSLEDNVNSYAIVEAKIGAARPAAKTYRSGIGRAHYLMENYAEAIPHYEAAIEGYVEMGQGSQLKMEKIYNEVADCYFQVGNYHQAYLSQGRAYGVFDTMMQNKVTNLQSEALVKYESGKKDQAIEEQATLIAQKDRIQLLGIGLISLLLLFLGSLFYTLQRNKRTSTALRAKNAENELLLKEIHHRVKNNLQTVSSLLSLQSESISDKQALDAVQESKNRVLSMALLHQKLYQGESLAAVEMRDYFETIGKAIIASFGERAKDISLRVEMNDVELDIDTAVPVGLITNELVTNSIKHAFARNQKGEIVITLGQETDGLLTLNVADNGTFAPSDYPSKQGGGFGTLLVRLLTTQLGGKLERETVGGTSTVIRFPLQVKSAA</sequence>
<keyword evidence="8" id="KW-0812">Transmembrane</keyword>
<dbReference type="InterPro" id="IPR011495">
    <property type="entry name" value="Sig_transdc_His_kin_sub2_dim/P"/>
</dbReference>
<dbReference type="AlphaFoldDB" id="A0A840E3Y3"/>
<feature type="chain" id="PRO_5032340040" description="histidine kinase" evidence="9">
    <location>
        <begin position="17"/>
        <end position="635"/>
    </location>
</feature>
<feature type="domain" description="Histidine kinase" evidence="10">
    <location>
        <begin position="437"/>
        <end position="631"/>
    </location>
</feature>
<dbReference type="InterPro" id="IPR036890">
    <property type="entry name" value="HATPase_C_sf"/>
</dbReference>
<evidence type="ECO:0000256" key="6">
    <source>
        <dbReference type="ARBA" id="ARBA00022777"/>
    </source>
</evidence>
<keyword evidence="12" id="KW-1185">Reference proteome</keyword>
<evidence type="ECO:0000256" key="7">
    <source>
        <dbReference type="ARBA" id="ARBA00022840"/>
    </source>
</evidence>
<evidence type="ECO:0000256" key="3">
    <source>
        <dbReference type="ARBA" id="ARBA00022553"/>
    </source>
</evidence>
<keyword evidence="6 11" id="KW-0418">Kinase</keyword>
<comment type="catalytic activity">
    <reaction evidence="1">
        <text>ATP + protein L-histidine = ADP + protein N-phospho-L-histidine.</text>
        <dbReference type="EC" id="2.7.13.3"/>
    </reaction>
</comment>
<name>A0A840E3Y3_9BACT</name>